<dbReference type="RefSeq" id="WP_173034023.1">
    <property type="nucleotide sequence ID" value="NZ_AP022870.1"/>
</dbReference>
<gene>
    <name evidence="2" type="ORF">Pflav_010040</name>
</gene>
<dbReference type="EMBL" id="AP022870">
    <property type="protein sequence ID" value="BCB74594.1"/>
    <property type="molecule type" value="Genomic_DNA"/>
</dbReference>
<dbReference type="AlphaFoldDB" id="A0A6F8XL94"/>
<proteinExistence type="predicted"/>
<organism evidence="2 3">
    <name type="scientific">Phytohabitans flavus</name>
    <dbReference type="NCBI Taxonomy" id="1076124"/>
    <lineage>
        <taxon>Bacteria</taxon>
        <taxon>Bacillati</taxon>
        <taxon>Actinomycetota</taxon>
        <taxon>Actinomycetes</taxon>
        <taxon>Micromonosporales</taxon>
        <taxon>Micromonosporaceae</taxon>
    </lineage>
</organism>
<reference evidence="2 3" key="2">
    <citation type="submission" date="2020-03" db="EMBL/GenBank/DDBJ databases">
        <authorList>
            <person name="Ichikawa N."/>
            <person name="Kimura A."/>
            <person name="Kitahashi Y."/>
            <person name="Uohara A."/>
        </authorList>
    </citation>
    <scope>NUCLEOTIDE SEQUENCE [LARGE SCALE GENOMIC DNA]</scope>
    <source>
        <strain evidence="2 3">NBRC 107702</strain>
    </source>
</reference>
<dbReference type="Proteomes" id="UP000502508">
    <property type="component" value="Chromosome"/>
</dbReference>
<reference evidence="2 3" key="1">
    <citation type="submission" date="2020-03" db="EMBL/GenBank/DDBJ databases">
        <title>Whole genome shotgun sequence of Phytohabitans flavus NBRC 107702.</title>
        <authorList>
            <person name="Komaki H."/>
            <person name="Tamura T."/>
        </authorList>
    </citation>
    <scope>NUCLEOTIDE SEQUENCE [LARGE SCALE GENOMIC DNA]</scope>
    <source>
        <strain evidence="2 3">NBRC 107702</strain>
    </source>
</reference>
<keyword evidence="3" id="KW-1185">Reference proteome</keyword>
<evidence type="ECO:0000313" key="2">
    <source>
        <dbReference type="EMBL" id="BCB74594.1"/>
    </source>
</evidence>
<evidence type="ECO:0000256" key="1">
    <source>
        <dbReference type="SAM" id="MobiDB-lite"/>
    </source>
</evidence>
<feature type="region of interest" description="Disordered" evidence="1">
    <location>
        <begin position="35"/>
        <end position="76"/>
    </location>
</feature>
<sequence>MKDCLRLSFGYASGVVDEQGITEFVADVRESLGRLAGDLDEPSDTSVGHRKGSHDTTEPVDDLIAAPPTSTDQVHS</sequence>
<accession>A0A6F8XL94</accession>
<dbReference type="KEGG" id="pfla:Pflav_010040"/>
<evidence type="ECO:0000313" key="3">
    <source>
        <dbReference type="Proteomes" id="UP000502508"/>
    </source>
</evidence>
<protein>
    <submittedName>
        <fullName evidence="2">Uncharacterized protein</fullName>
    </submittedName>
</protein>
<name>A0A6F8XL94_9ACTN</name>